<accession>C7Q5I3</accession>
<evidence type="ECO:0000313" key="2">
    <source>
        <dbReference type="Proteomes" id="UP000000851"/>
    </source>
</evidence>
<dbReference type="EMBL" id="CP001700">
    <property type="protein sequence ID" value="ACU77794.1"/>
    <property type="molecule type" value="Genomic_DNA"/>
</dbReference>
<dbReference type="KEGG" id="cai:Caci_8981"/>
<dbReference type="HOGENOM" id="CLU_956222_0_0_11"/>
<gene>
    <name evidence="1" type="ordered locus">Caci_8981</name>
</gene>
<protein>
    <submittedName>
        <fullName evidence="1">Uncharacterized protein</fullName>
    </submittedName>
</protein>
<proteinExistence type="predicted"/>
<evidence type="ECO:0000313" key="1">
    <source>
        <dbReference type="EMBL" id="ACU77794.1"/>
    </source>
</evidence>
<dbReference type="eggNOG" id="ENOG502ZS3W">
    <property type="taxonomic scope" value="Bacteria"/>
</dbReference>
<name>C7Q5I3_CATAD</name>
<reference evidence="1 2" key="1">
    <citation type="journal article" date="2009" name="Stand. Genomic Sci.">
        <title>Complete genome sequence of Catenulispora acidiphila type strain (ID 139908).</title>
        <authorList>
            <person name="Copeland A."/>
            <person name="Lapidus A."/>
            <person name="Glavina Del Rio T."/>
            <person name="Nolan M."/>
            <person name="Lucas S."/>
            <person name="Chen F."/>
            <person name="Tice H."/>
            <person name="Cheng J.F."/>
            <person name="Bruce D."/>
            <person name="Goodwin L."/>
            <person name="Pitluck S."/>
            <person name="Mikhailova N."/>
            <person name="Pati A."/>
            <person name="Ivanova N."/>
            <person name="Mavromatis K."/>
            <person name="Chen A."/>
            <person name="Palaniappan K."/>
            <person name="Chain P."/>
            <person name="Land M."/>
            <person name="Hauser L."/>
            <person name="Chang Y.J."/>
            <person name="Jeffries C.D."/>
            <person name="Chertkov O."/>
            <person name="Brettin T."/>
            <person name="Detter J.C."/>
            <person name="Han C."/>
            <person name="Ali Z."/>
            <person name="Tindall B.J."/>
            <person name="Goker M."/>
            <person name="Bristow J."/>
            <person name="Eisen J.A."/>
            <person name="Markowitz V."/>
            <person name="Hugenholtz P."/>
            <person name="Kyrpides N.C."/>
            <person name="Klenk H.P."/>
        </authorList>
    </citation>
    <scope>NUCLEOTIDE SEQUENCE [LARGE SCALE GENOMIC DNA]</scope>
    <source>
        <strain evidence="2">DSM 44928 / JCM 14897 / NBRC 102108 / NRRL B-24433 / ID139908</strain>
    </source>
</reference>
<keyword evidence="2" id="KW-1185">Reference proteome</keyword>
<dbReference type="Proteomes" id="UP000000851">
    <property type="component" value="Chromosome"/>
</dbReference>
<dbReference type="InParanoid" id="C7Q5I3"/>
<dbReference type="AlphaFoldDB" id="C7Q5I3"/>
<organism evidence="1 2">
    <name type="scientific">Catenulispora acidiphila (strain DSM 44928 / JCM 14897 / NBRC 102108 / NRRL B-24433 / ID139908)</name>
    <dbReference type="NCBI Taxonomy" id="479433"/>
    <lineage>
        <taxon>Bacteria</taxon>
        <taxon>Bacillati</taxon>
        <taxon>Actinomycetota</taxon>
        <taxon>Actinomycetes</taxon>
        <taxon>Catenulisporales</taxon>
        <taxon>Catenulisporaceae</taxon>
        <taxon>Catenulispora</taxon>
    </lineage>
</organism>
<sequence length="278" mass="30789">MVFHDYAGWSGWVFEVDLSYVPDGGRLVPKARGYRAIPPVEAHKNVRKPPPKVVEEIKTAAEAQWGGGSGLLLLDMLKVDFPGFGSRDKARRARTVSRIYSAAQSSGFCPRKTLVELLDIPTKPTAAAGRVESKTLDNWLREARSEGYLPPFDPDRDLPAKWPWKRWEHPHHLEPRHTRRVLTLDGSVVEQPTPAGETLTVWLSPIELLGVNDEGQQIATLSVTAKWPDGTPLSGLDPVVGVTVAQAITEVAPRIIADLEQRFPGTEVTVKYRPPESE</sequence>